<keyword evidence="1" id="KW-0175">Coiled coil</keyword>
<dbReference type="OrthoDB" id="5244067at2"/>
<feature type="compositionally biased region" description="Gly residues" evidence="2">
    <location>
        <begin position="157"/>
        <end position="169"/>
    </location>
</feature>
<feature type="region of interest" description="Disordered" evidence="2">
    <location>
        <begin position="362"/>
        <end position="398"/>
    </location>
</feature>
<proteinExistence type="predicted"/>
<gene>
    <name evidence="4" type="ORF">BN381_210085</name>
</gene>
<protein>
    <recommendedName>
        <fullName evidence="3">M23ase beta-sheet core domain-containing protein</fullName>
    </recommendedName>
</protein>
<feature type="compositionally biased region" description="Low complexity" evidence="2">
    <location>
        <begin position="48"/>
        <end position="81"/>
    </location>
</feature>
<dbReference type="Gene3D" id="1.20.1600.10">
    <property type="entry name" value="Outer membrane efflux proteins (OEP)"/>
    <property type="match status" value="1"/>
</dbReference>
<dbReference type="Proteomes" id="UP000018291">
    <property type="component" value="Unassembled WGS sequence"/>
</dbReference>
<name>R4YYJ3_9ACTN</name>
<feature type="compositionally biased region" description="Pro residues" evidence="2">
    <location>
        <begin position="82"/>
        <end position="93"/>
    </location>
</feature>
<evidence type="ECO:0000256" key="1">
    <source>
        <dbReference type="SAM" id="Coils"/>
    </source>
</evidence>
<feature type="compositionally biased region" description="Low complexity" evidence="2">
    <location>
        <begin position="109"/>
        <end position="124"/>
    </location>
</feature>
<dbReference type="InterPro" id="IPR050570">
    <property type="entry name" value="Cell_wall_metabolism_enzyme"/>
</dbReference>
<dbReference type="GO" id="GO:0004222">
    <property type="term" value="F:metalloendopeptidase activity"/>
    <property type="evidence" value="ECO:0007669"/>
    <property type="project" value="TreeGrafter"/>
</dbReference>
<dbReference type="Gene3D" id="2.70.70.10">
    <property type="entry name" value="Glucose Permease (Domain IIA)"/>
    <property type="match status" value="1"/>
</dbReference>
<evidence type="ECO:0000259" key="3">
    <source>
        <dbReference type="Pfam" id="PF01551"/>
    </source>
</evidence>
<organism evidence="4 5">
    <name type="scientific">Candidatus Neomicrothrix parvicella RN1</name>
    <dbReference type="NCBI Taxonomy" id="1229780"/>
    <lineage>
        <taxon>Bacteria</taxon>
        <taxon>Bacillati</taxon>
        <taxon>Actinomycetota</taxon>
        <taxon>Acidimicrobiia</taxon>
        <taxon>Acidimicrobiales</taxon>
        <taxon>Microthrixaceae</taxon>
        <taxon>Candidatus Neomicrothrix</taxon>
    </lineage>
</organism>
<dbReference type="Pfam" id="PF01551">
    <property type="entry name" value="Peptidase_M23"/>
    <property type="match status" value="1"/>
</dbReference>
<evidence type="ECO:0000313" key="5">
    <source>
        <dbReference type="Proteomes" id="UP000018291"/>
    </source>
</evidence>
<dbReference type="eggNOG" id="COG0739">
    <property type="taxonomic scope" value="Bacteria"/>
</dbReference>
<evidence type="ECO:0000256" key="2">
    <source>
        <dbReference type="SAM" id="MobiDB-lite"/>
    </source>
</evidence>
<accession>R4YYJ3</accession>
<dbReference type="SUPFAM" id="SSF51261">
    <property type="entry name" value="Duplicated hybrid motif"/>
    <property type="match status" value="1"/>
</dbReference>
<dbReference type="PANTHER" id="PTHR21666">
    <property type="entry name" value="PEPTIDASE-RELATED"/>
    <property type="match status" value="1"/>
</dbReference>
<dbReference type="STRING" id="1229780.BN381_210085"/>
<dbReference type="CDD" id="cd12797">
    <property type="entry name" value="M23_peptidase"/>
    <property type="match status" value="1"/>
</dbReference>
<feature type="coiled-coil region" evidence="1">
    <location>
        <begin position="222"/>
        <end position="256"/>
    </location>
</feature>
<reference evidence="4 5" key="1">
    <citation type="journal article" date="2013" name="ISME J.">
        <title>Metabolic model for the filamentous 'Candidatus Microthrix parvicella' based on genomic and metagenomic analyses.</title>
        <authorList>
            <person name="Jon McIlroy S."/>
            <person name="Kristiansen R."/>
            <person name="Albertsen M."/>
            <person name="Michael Karst S."/>
            <person name="Rossetti S."/>
            <person name="Lund Nielsen J."/>
            <person name="Tandoi V."/>
            <person name="James Seviour R."/>
            <person name="Nielsen P.H."/>
        </authorList>
    </citation>
    <scope>NUCLEOTIDE SEQUENCE [LARGE SCALE GENOMIC DNA]</scope>
    <source>
        <strain evidence="4 5">RN1</strain>
    </source>
</reference>
<feature type="domain" description="M23ase beta-sheet core" evidence="3">
    <location>
        <begin position="438"/>
        <end position="533"/>
    </location>
</feature>
<evidence type="ECO:0000313" key="4">
    <source>
        <dbReference type="EMBL" id="CCM63395.1"/>
    </source>
</evidence>
<dbReference type="InterPro" id="IPR011055">
    <property type="entry name" value="Dup_hybrid_motif"/>
</dbReference>
<feature type="region of interest" description="Disordered" evidence="2">
    <location>
        <begin position="633"/>
        <end position="672"/>
    </location>
</feature>
<dbReference type="PANTHER" id="PTHR21666:SF268">
    <property type="entry name" value="PEPTIDASE M23 DOMAIN-CONTAINING PROTEIN"/>
    <property type="match status" value="1"/>
</dbReference>
<dbReference type="HOGENOM" id="CLU_408664_0_0_11"/>
<keyword evidence="5" id="KW-1185">Reference proteome</keyword>
<dbReference type="AlphaFoldDB" id="R4YYJ3"/>
<dbReference type="EMBL" id="CANL01000014">
    <property type="protein sequence ID" value="CCM63395.1"/>
    <property type="molecule type" value="Genomic_DNA"/>
</dbReference>
<sequence length="672" mass="68447">MMMTPLSSLAKQRGRRTLGAAALSGALLIGTVGGGVPAGAEEEPPEATEPVAPPTTAAPATTAAPTTAAPPTAAPTTAAPVTAPPVTAPPPTQAPETTQAPGPTPTAPPATQAPTQTTPTLPEATLPPPGAEEPEEDGGGDVGEVVTPPPAPSGDPGDAGGSNTGGGAVVGSSPIRELAPGIWETPVLVGGEAGVQGVSLRETATKVRKEAESVAFSVEEQRSAAKARVIEAETALVQAERAVNNARKDLDSREATSELARKQLSRMSVASYTNLYGENDPDVLALTGQTMRSSVVREYSGTVMVGADENQVSASKGLESAQASVKKLTTAREGAKAALAESRKGLADTEASLAKVVSEASSLTFDDPDVPDETTPALPELPEGALATTTAGGSPEAQQPDAALAALLANDLTVTYPIAGDWNFIDSWGYDRDGGKRRHQGADMFSRYGTPVVAVEDGVVRVATNRLGGNTVYLYGRSGNRYYYAHLSAVAEGVDGQQVEVGQFLGKVGTSGNAIGTPPHLHFEVKPSGGETSNPYPVAKALALAVTQAREAGATPTVRAQDLPKLPEELGRTLWTSGKVRSDTLLKLGTDDWVTLINRTVLPVEALSLADPLIATAVAQRLGDKVDPESLPKVTGGVVTTAPAPVALPSDAKAPMPSPPTSQAAPTNLGGG</sequence>
<dbReference type="InterPro" id="IPR016047">
    <property type="entry name" value="M23ase_b-sheet_dom"/>
</dbReference>
<feature type="region of interest" description="Disordered" evidence="2">
    <location>
        <begin position="34"/>
        <end position="173"/>
    </location>
</feature>
<comment type="caution">
    <text evidence="4">The sequence shown here is derived from an EMBL/GenBank/DDBJ whole genome shotgun (WGS) entry which is preliminary data.</text>
</comment>